<gene>
    <name evidence="8" type="ORF">C8N29_10591</name>
</gene>
<dbReference type="GO" id="GO:0046872">
    <property type="term" value="F:metal ion binding"/>
    <property type="evidence" value="ECO:0007669"/>
    <property type="project" value="UniProtKB-KW"/>
</dbReference>
<proteinExistence type="predicted"/>
<comment type="cofactor">
    <cofactor evidence="5">
        <name>Mg(2+)</name>
        <dbReference type="ChEBI" id="CHEBI:18420"/>
    </cofactor>
    <text evidence="5">Binds 1 Mg(2+) ion per subunit.</text>
</comment>
<evidence type="ECO:0000256" key="1">
    <source>
        <dbReference type="ARBA" id="ARBA00022723"/>
    </source>
</evidence>
<keyword evidence="2" id="KW-0378">Hydrolase</keyword>
<dbReference type="SUPFAM" id="SSF55811">
    <property type="entry name" value="Nudix"/>
    <property type="match status" value="1"/>
</dbReference>
<dbReference type="PROSITE" id="PS51462">
    <property type="entry name" value="NUDIX"/>
    <property type="match status" value="1"/>
</dbReference>
<dbReference type="PANTHER" id="PTHR43046">
    <property type="entry name" value="GDP-MANNOSE MANNOSYL HYDROLASE"/>
    <property type="match status" value="1"/>
</dbReference>
<dbReference type="NCBIfam" id="NF011963">
    <property type="entry name" value="PRK15434.1"/>
    <property type="match status" value="1"/>
</dbReference>
<dbReference type="AlphaFoldDB" id="A0A2T5J0B3"/>
<dbReference type="GO" id="GO:0008727">
    <property type="term" value="F:GDP-mannose mannosyl hydrolase activity"/>
    <property type="evidence" value="ECO:0007669"/>
    <property type="project" value="InterPro"/>
</dbReference>
<feature type="short sequence motif" description="Nudix box" evidence="6">
    <location>
        <begin position="52"/>
        <end position="73"/>
    </location>
</feature>
<dbReference type="Proteomes" id="UP000244223">
    <property type="component" value="Unassembled WGS sequence"/>
</dbReference>
<keyword evidence="9" id="KW-1185">Reference proteome</keyword>
<dbReference type="InterPro" id="IPR015797">
    <property type="entry name" value="NUDIX_hydrolase-like_dom_sf"/>
</dbReference>
<feature type="binding site" evidence="5">
    <location>
        <position position="51"/>
    </location>
    <ligand>
        <name>Mg(2+)</name>
        <dbReference type="ChEBI" id="CHEBI:18420"/>
    </ligand>
</feature>
<dbReference type="Gene3D" id="3.90.79.10">
    <property type="entry name" value="Nucleoside Triphosphate Pyrophosphohydrolase"/>
    <property type="match status" value="1"/>
</dbReference>
<comment type="caution">
    <text evidence="8">The sequence shown here is derived from an EMBL/GenBank/DDBJ whole genome shotgun (WGS) entry which is preliminary data.</text>
</comment>
<dbReference type="InterPro" id="IPR033715">
    <property type="entry name" value="GDPMH"/>
</dbReference>
<evidence type="ECO:0000259" key="7">
    <source>
        <dbReference type="PROSITE" id="PS51462"/>
    </source>
</evidence>
<dbReference type="EMBL" id="QAON01000005">
    <property type="protein sequence ID" value="PTQ89767.1"/>
    <property type="molecule type" value="Genomic_DNA"/>
</dbReference>
<evidence type="ECO:0000256" key="3">
    <source>
        <dbReference type="ARBA" id="ARBA00022842"/>
    </source>
</evidence>
<evidence type="ECO:0000256" key="5">
    <source>
        <dbReference type="PIRSR" id="PIRSR037599-3"/>
    </source>
</evidence>
<evidence type="ECO:0000256" key="6">
    <source>
        <dbReference type="PIRSR" id="PIRSR037599-4"/>
    </source>
</evidence>
<evidence type="ECO:0000256" key="2">
    <source>
        <dbReference type="ARBA" id="ARBA00022801"/>
    </source>
</evidence>
<feature type="binding site" evidence="5">
    <location>
        <position position="71"/>
    </location>
    <ligand>
        <name>Mg(2+)</name>
        <dbReference type="ChEBI" id="CHEBI:18420"/>
    </ligand>
</feature>
<feature type="domain" description="Nudix hydrolase" evidence="7">
    <location>
        <begin position="15"/>
        <end position="151"/>
    </location>
</feature>
<protein>
    <submittedName>
        <fullName evidence="8">Colanic acid biosynthesis protein WcaH</fullName>
    </submittedName>
</protein>
<evidence type="ECO:0000256" key="4">
    <source>
        <dbReference type="PIRSR" id="PIRSR037599-1"/>
    </source>
</evidence>
<dbReference type="InterPro" id="IPR000086">
    <property type="entry name" value="NUDIX_hydrolase_dom"/>
</dbReference>
<dbReference type="PANTHER" id="PTHR43046:SF12">
    <property type="entry name" value="GDP-MANNOSE MANNOSYL HYDROLASE"/>
    <property type="match status" value="1"/>
</dbReference>
<dbReference type="Pfam" id="PF00293">
    <property type="entry name" value="NUDIX"/>
    <property type="match status" value="1"/>
</dbReference>
<feature type="binding site" evidence="5">
    <location>
        <position position="125"/>
    </location>
    <ligand>
        <name>Mg(2+)</name>
        <dbReference type="ChEBI" id="CHEBI:18420"/>
    </ligand>
</feature>
<feature type="site" description="Critical for catalysis" evidence="4">
    <location>
        <position position="126"/>
    </location>
</feature>
<sequence>MSQLLAKDAFLTVVRDTPLVSIDLVVKDAEGKILLGYRKNSPAKGYWFVPGGRICKNETLDQAFARITLTELGIALKRETAILLGLYDHIYTDNFANVEGIGTHYVVMAYAVELSTAALSLPKEQHSDYTWMSATELTQHAYVHPNTQAYV</sequence>
<keyword evidence="3 5" id="KW-0460">Magnesium</keyword>
<evidence type="ECO:0000313" key="8">
    <source>
        <dbReference type="EMBL" id="PTQ89767.1"/>
    </source>
</evidence>
<reference evidence="8 9" key="1">
    <citation type="submission" date="2018-04" db="EMBL/GenBank/DDBJ databases">
        <title>Genomic Encyclopedia of Archaeal and Bacterial Type Strains, Phase II (KMG-II): from individual species to whole genera.</title>
        <authorList>
            <person name="Goeker M."/>
        </authorList>
    </citation>
    <scope>NUCLEOTIDE SEQUENCE [LARGE SCALE GENOMIC DNA]</scope>
    <source>
        <strain evidence="8 9">DSM 5822</strain>
    </source>
</reference>
<organism evidence="8 9">
    <name type="scientific">Agitococcus lubricus</name>
    <dbReference type="NCBI Taxonomy" id="1077255"/>
    <lineage>
        <taxon>Bacteria</taxon>
        <taxon>Pseudomonadati</taxon>
        <taxon>Pseudomonadota</taxon>
        <taxon>Gammaproteobacteria</taxon>
        <taxon>Moraxellales</taxon>
        <taxon>Moraxellaceae</taxon>
        <taxon>Agitococcus</taxon>
    </lineage>
</organism>
<name>A0A2T5J0B3_9GAMM</name>
<dbReference type="PIRSF" id="PIRSF037599">
    <property type="entry name" value="GDPMH"/>
    <property type="match status" value="1"/>
</dbReference>
<accession>A0A2T5J0B3</accession>
<dbReference type="RefSeq" id="WP_107865283.1">
    <property type="nucleotide sequence ID" value="NZ_QAON01000005.1"/>
</dbReference>
<evidence type="ECO:0000313" key="9">
    <source>
        <dbReference type="Proteomes" id="UP000244223"/>
    </source>
</evidence>
<keyword evidence="1 5" id="KW-0479">Metal-binding</keyword>
<dbReference type="OrthoDB" id="9816040at2"/>
<dbReference type="CDD" id="cd03430">
    <property type="entry name" value="NUDIX_GDPMH_NudD"/>
    <property type="match status" value="1"/>
</dbReference>